<keyword evidence="4 5" id="KW-0472">Membrane</keyword>
<dbReference type="Pfam" id="PF00916">
    <property type="entry name" value="Sulfate_transp"/>
    <property type="match status" value="1"/>
</dbReference>
<evidence type="ECO:0000256" key="3">
    <source>
        <dbReference type="ARBA" id="ARBA00022989"/>
    </source>
</evidence>
<feature type="transmembrane region" description="Helical" evidence="5">
    <location>
        <begin position="216"/>
        <end position="234"/>
    </location>
</feature>
<gene>
    <name evidence="7" type="ORF">Micbo1qcDRAFT_233164</name>
</gene>
<feature type="transmembrane region" description="Helical" evidence="5">
    <location>
        <begin position="65"/>
        <end position="85"/>
    </location>
</feature>
<evidence type="ECO:0000313" key="8">
    <source>
        <dbReference type="Proteomes" id="UP000070501"/>
    </source>
</evidence>
<feature type="transmembrane region" description="Helical" evidence="5">
    <location>
        <begin position="246"/>
        <end position="270"/>
    </location>
</feature>
<evidence type="ECO:0000313" key="7">
    <source>
        <dbReference type="EMBL" id="KXJ91757.1"/>
    </source>
</evidence>
<proteinExistence type="predicted"/>
<dbReference type="OrthoDB" id="288203at2759"/>
<keyword evidence="3 5" id="KW-1133">Transmembrane helix</keyword>
<dbReference type="AlphaFoldDB" id="A0A136J3K5"/>
<protein>
    <submittedName>
        <fullName evidence="7">Sulfate permease</fullName>
    </submittedName>
</protein>
<feature type="domain" description="STAS" evidence="6">
    <location>
        <begin position="555"/>
        <end position="710"/>
    </location>
</feature>
<reference evidence="8" key="1">
    <citation type="submission" date="2016-02" db="EMBL/GenBank/DDBJ databases">
        <title>Draft genome sequence of Microdochium bolleyi, a fungal endophyte of beachgrass.</title>
        <authorList>
            <consortium name="DOE Joint Genome Institute"/>
            <person name="David A.S."/>
            <person name="May G."/>
            <person name="Haridas S."/>
            <person name="Lim J."/>
            <person name="Wang M."/>
            <person name="Labutti K."/>
            <person name="Lipzen A."/>
            <person name="Barry K."/>
            <person name="Grigoriev I.V."/>
        </authorList>
    </citation>
    <scope>NUCLEOTIDE SEQUENCE [LARGE SCALE GENOMIC DNA]</scope>
    <source>
        <strain evidence="8">J235TASD1</strain>
    </source>
</reference>
<feature type="transmembrane region" description="Helical" evidence="5">
    <location>
        <begin position="172"/>
        <end position="196"/>
    </location>
</feature>
<dbReference type="InterPro" id="IPR002645">
    <property type="entry name" value="STAS_dom"/>
</dbReference>
<evidence type="ECO:0000256" key="4">
    <source>
        <dbReference type="ARBA" id="ARBA00023136"/>
    </source>
</evidence>
<feature type="transmembrane region" description="Helical" evidence="5">
    <location>
        <begin position="440"/>
        <end position="467"/>
    </location>
</feature>
<accession>A0A136J3K5</accession>
<keyword evidence="8" id="KW-1185">Reference proteome</keyword>
<dbReference type="CDD" id="cd07042">
    <property type="entry name" value="STAS_SulP_like_sulfate_transporter"/>
    <property type="match status" value="1"/>
</dbReference>
<evidence type="ECO:0000256" key="2">
    <source>
        <dbReference type="ARBA" id="ARBA00022692"/>
    </source>
</evidence>
<dbReference type="Pfam" id="PF01740">
    <property type="entry name" value="STAS"/>
    <property type="match status" value="1"/>
</dbReference>
<dbReference type="Gene3D" id="3.30.750.24">
    <property type="entry name" value="STAS domain"/>
    <property type="match status" value="1"/>
</dbReference>
<dbReference type="PANTHER" id="PTHR11814">
    <property type="entry name" value="SULFATE TRANSPORTER"/>
    <property type="match status" value="1"/>
</dbReference>
<dbReference type="PROSITE" id="PS50801">
    <property type="entry name" value="STAS"/>
    <property type="match status" value="1"/>
</dbReference>
<dbReference type="STRING" id="196109.A0A136J3K5"/>
<evidence type="ECO:0000259" key="6">
    <source>
        <dbReference type="PROSITE" id="PS50801"/>
    </source>
</evidence>
<keyword evidence="2 5" id="KW-0812">Transmembrane</keyword>
<evidence type="ECO:0000256" key="5">
    <source>
        <dbReference type="SAM" id="Phobius"/>
    </source>
</evidence>
<dbReference type="NCBIfam" id="TIGR00815">
    <property type="entry name" value="sulP"/>
    <property type="match status" value="1"/>
</dbReference>
<dbReference type="InterPro" id="IPR011547">
    <property type="entry name" value="SLC26A/SulP_dom"/>
</dbReference>
<evidence type="ECO:0000256" key="1">
    <source>
        <dbReference type="ARBA" id="ARBA00004141"/>
    </source>
</evidence>
<feature type="transmembrane region" description="Helical" evidence="5">
    <location>
        <begin position="378"/>
        <end position="400"/>
    </location>
</feature>
<sequence>MDKIRQKTAALKQELQTDATLNRIGEIAHTSPKRILPAVSEYSLSKFPIIEWLPRYNPSWLVQDFVAGLTIGVMLIPQGLAYAQIATIPIENGLYSSWVPAAVAVFMGTSKDLSTGPTSILGLLTAEIVHDLKNEYTPTQIATAVALMVGVYSLVLGMLELGFILDYVSVPVLTGFISATALVIGFGQVGKLVGLSNMPDGVFNQLGSMLRRLPQWDGPTCGVGLGSIIMLVLLQKIGQRYGKKHFLIKYMSSSRAVIVLVIFTLISYGVNNGRDPKNYVFAVSKVSTKGIVAPTVPESALISKIALRAIAPFMACALEHLAVGKAFGRKNNYTIGQSQELNYLGVTNIINGFFHVMPVGGAMSRTAVNSECRVRSPLYGAVTAGFIILTLYVFSPALYWLPSSTLAAIIIMAVIHLFGPLSLFWRYWRISFADFIASMVAFWLTIFVSAEVGIGAAAGWSVLWSLLRSAFIKPDVHTGGRRGSESSNPEAAIVGAIGSNKNNHADSSDRDDKDNITKDINALDRQTTYGTGDYTVVGINRSGLGGPFGGQRLPEDTAVVQFTDTIFFPNAYRGKTAALENIQLVFPTVTDGGAASTERLWTVAAERRLERLRAQHRLALKNTALAVVVWDLSRVNWIDTTGIIALSELKDDIHRKLGKYVQVRMVGMSDKVRRKFERAKWKVVEYEGLGGQQAEGDVLYDSLDQAIWDREERGSLEGIVLEKTG</sequence>
<dbReference type="GO" id="GO:0016020">
    <property type="term" value="C:membrane"/>
    <property type="evidence" value="ECO:0007669"/>
    <property type="project" value="UniProtKB-SubCell"/>
</dbReference>
<dbReference type="InterPro" id="IPR036513">
    <property type="entry name" value="STAS_dom_sf"/>
</dbReference>
<feature type="transmembrane region" description="Helical" evidence="5">
    <location>
        <begin position="406"/>
        <end position="428"/>
    </location>
</feature>
<dbReference type="SUPFAM" id="SSF52091">
    <property type="entry name" value="SpoIIaa-like"/>
    <property type="match status" value="1"/>
</dbReference>
<dbReference type="InterPro" id="IPR001902">
    <property type="entry name" value="SLC26A/SulP_fam"/>
</dbReference>
<dbReference type="EMBL" id="KQ964249">
    <property type="protein sequence ID" value="KXJ91757.1"/>
    <property type="molecule type" value="Genomic_DNA"/>
</dbReference>
<name>A0A136J3K5_9PEZI</name>
<dbReference type="Proteomes" id="UP000070501">
    <property type="component" value="Unassembled WGS sequence"/>
</dbReference>
<dbReference type="InParanoid" id="A0A136J3K5"/>
<dbReference type="GO" id="GO:0055085">
    <property type="term" value="P:transmembrane transport"/>
    <property type="evidence" value="ECO:0007669"/>
    <property type="project" value="InterPro"/>
</dbReference>
<comment type="subcellular location">
    <subcellularLocation>
        <location evidence="1">Membrane</location>
        <topology evidence="1">Multi-pass membrane protein</topology>
    </subcellularLocation>
</comment>
<feature type="transmembrane region" description="Helical" evidence="5">
    <location>
        <begin position="141"/>
        <end position="165"/>
    </location>
</feature>
<organism evidence="7 8">
    <name type="scientific">Microdochium bolleyi</name>
    <dbReference type="NCBI Taxonomy" id="196109"/>
    <lineage>
        <taxon>Eukaryota</taxon>
        <taxon>Fungi</taxon>
        <taxon>Dikarya</taxon>
        <taxon>Ascomycota</taxon>
        <taxon>Pezizomycotina</taxon>
        <taxon>Sordariomycetes</taxon>
        <taxon>Xylariomycetidae</taxon>
        <taxon>Xylariales</taxon>
        <taxon>Microdochiaceae</taxon>
        <taxon>Microdochium</taxon>
    </lineage>
</organism>